<sequence>MVGQKGKGAEKLVAVASVIDIADKLRNVLVGAVKEKGNAVDVDLSELAEELRPWLFSAAMPCTEGEKPEKREREPQEVETKGKKKRKARRASQFSVKQWLQHSAAAQLDDSSEEVFEERGREEKESQPVLPAGLPTGAFPEVKPKTSFDFSFSSPMMALDGGDGQITTTAADDPYPMMIGHIQQKRKGKAERMREKRRRKRETKSEKRHQAELYSIRQERIQSGILFEHLGWLHEETRG</sequence>
<reference evidence="2" key="1">
    <citation type="submission" date="2014-11" db="EMBL/GenBank/DDBJ databases">
        <authorList>
            <person name="Otto D Thomas"/>
            <person name="Naeem Raeece"/>
        </authorList>
    </citation>
    <scope>NUCLEOTIDE SEQUENCE</scope>
</reference>
<protein>
    <submittedName>
        <fullName evidence="2">Uncharacterized protein</fullName>
    </submittedName>
</protein>
<feature type="compositionally biased region" description="Polar residues" evidence="1">
    <location>
        <begin position="92"/>
        <end position="101"/>
    </location>
</feature>
<feature type="compositionally biased region" description="Basic and acidic residues" evidence="1">
    <location>
        <begin position="64"/>
        <end position="81"/>
    </location>
</feature>
<dbReference type="VEuPathDB" id="CryptoDB:Cvel_19265"/>
<feature type="compositionally biased region" description="Basic residues" evidence="1">
    <location>
        <begin position="184"/>
        <end position="202"/>
    </location>
</feature>
<dbReference type="AlphaFoldDB" id="A0A0G4FXG5"/>
<accession>A0A0G4FXG5</accession>
<dbReference type="EMBL" id="CDMZ01000716">
    <property type="protein sequence ID" value="CEM20104.1"/>
    <property type="molecule type" value="Genomic_DNA"/>
</dbReference>
<feature type="region of interest" description="Disordered" evidence="1">
    <location>
        <begin position="184"/>
        <end position="211"/>
    </location>
</feature>
<gene>
    <name evidence="2" type="ORF">Cvel_19265</name>
</gene>
<proteinExistence type="predicted"/>
<feature type="compositionally biased region" description="Basic and acidic residues" evidence="1">
    <location>
        <begin position="117"/>
        <end position="126"/>
    </location>
</feature>
<dbReference type="PhylomeDB" id="A0A0G4FXG5"/>
<evidence type="ECO:0000256" key="1">
    <source>
        <dbReference type="SAM" id="MobiDB-lite"/>
    </source>
</evidence>
<name>A0A0G4FXG5_9ALVE</name>
<feature type="region of interest" description="Disordered" evidence="1">
    <location>
        <begin position="62"/>
        <end position="141"/>
    </location>
</feature>
<evidence type="ECO:0000313" key="2">
    <source>
        <dbReference type="EMBL" id="CEM20104.1"/>
    </source>
</evidence>
<organism evidence="2">
    <name type="scientific">Chromera velia CCMP2878</name>
    <dbReference type="NCBI Taxonomy" id="1169474"/>
    <lineage>
        <taxon>Eukaryota</taxon>
        <taxon>Sar</taxon>
        <taxon>Alveolata</taxon>
        <taxon>Colpodellida</taxon>
        <taxon>Chromeraceae</taxon>
        <taxon>Chromera</taxon>
    </lineage>
</organism>